<accession>A0AAX2GX77</accession>
<dbReference type="Proteomes" id="UP000215539">
    <property type="component" value="Chromosome 1"/>
</dbReference>
<dbReference type="AlphaFoldDB" id="A0AAX2GX77"/>
<gene>
    <name evidence="1" type="ORF">AXF12_06775</name>
    <name evidence="2" type="ORF">SAMEA44541418_00351</name>
</gene>
<reference evidence="1 3" key="1">
    <citation type="submission" date="2016-02" db="EMBL/GenBank/DDBJ databases">
        <authorList>
            <person name="Holder M.E."/>
            <person name="Ajami N.J."/>
            <person name="Petrosino J.F."/>
        </authorList>
    </citation>
    <scope>NUCLEOTIDE SEQUENCE [LARGE SCALE GENOMIC DNA]</scope>
    <source>
        <strain evidence="1 3">CCUG 32990</strain>
    </source>
</reference>
<keyword evidence="3" id="KW-1185">Reference proteome</keyword>
<organism evidence="2 4">
    <name type="scientific">Capnocytophaga haemolytica</name>
    <dbReference type="NCBI Taxonomy" id="45243"/>
    <lineage>
        <taxon>Bacteria</taxon>
        <taxon>Pseudomonadati</taxon>
        <taxon>Bacteroidota</taxon>
        <taxon>Flavobacteriia</taxon>
        <taxon>Flavobacteriales</taxon>
        <taxon>Flavobacteriaceae</taxon>
        <taxon>Capnocytophaga</taxon>
    </lineage>
</organism>
<evidence type="ECO:0000313" key="3">
    <source>
        <dbReference type="Proteomes" id="UP000065822"/>
    </source>
</evidence>
<proteinExistence type="predicted"/>
<protein>
    <submittedName>
        <fullName evidence="2">Uncharacterized protein</fullName>
    </submittedName>
</protein>
<evidence type="ECO:0000313" key="2">
    <source>
        <dbReference type="EMBL" id="SNV03946.1"/>
    </source>
</evidence>
<evidence type="ECO:0000313" key="1">
    <source>
        <dbReference type="EMBL" id="AMD85237.1"/>
    </source>
</evidence>
<sequence length="224" mass="26352">MIQPYIDTDIEQLLSTFKEGAGVIDFKLYSVGTALTSPYHKHLEVAKQTLIEVAKEINSYLDRVAVKNKRRREDFFTMDYDFTLLKSSGKEITVSEFIGNAVTLEKHKERLQRLPESAIYYNYCKPYKERTMGSGFTYAFFESPYGISIKRKREAERDNYTNGKFFFEFCYALFTDLSQIEVYEWSTDCSNYFDIDKDWWGTFFYTVYNPLRDCYIGIVASESD</sequence>
<dbReference type="EMBL" id="CP014227">
    <property type="protein sequence ID" value="AMD85237.1"/>
    <property type="molecule type" value="Genomic_DNA"/>
</dbReference>
<name>A0AAX2GX77_9FLAO</name>
<dbReference type="RefSeq" id="WP_066429458.1">
    <property type="nucleotide sequence ID" value="NZ_CP014227.1"/>
</dbReference>
<dbReference type="EMBL" id="LT906449">
    <property type="protein sequence ID" value="SNV03946.1"/>
    <property type="molecule type" value="Genomic_DNA"/>
</dbReference>
<reference evidence="2 4" key="2">
    <citation type="submission" date="2017-06" db="EMBL/GenBank/DDBJ databases">
        <authorList>
            <consortium name="Pathogen Informatics"/>
        </authorList>
    </citation>
    <scope>NUCLEOTIDE SEQUENCE [LARGE SCALE GENOMIC DNA]</scope>
    <source>
        <strain evidence="2 4">NCTC12947</strain>
    </source>
</reference>
<evidence type="ECO:0000313" key="4">
    <source>
        <dbReference type="Proteomes" id="UP000215539"/>
    </source>
</evidence>
<dbReference type="KEGG" id="chg:AXF12_06775"/>
<dbReference type="Proteomes" id="UP000065822">
    <property type="component" value="Chromosome"/>
</dbReference>